<dbReference type="EMBL" id="FITM01000033">
    <property type="protein sequence ID" value="CZB13253.1"/>
    <property type="molecule type" value="Genomic_DNA"/>
</dbReference>
<proteinExistence type="predicted"/>
<dbReference type="Proteomes" id="UP000182631">
    <property type="component" value="Unassembled WGS sequence"/>
</dbReference>
<feature type="compositionally biased region" description="Basic and acidic residues" evidence="1">
    <location>
        <begin position="1"/>
        <end position="11"/>
    </location>
</feature>
<dbReference type="AlphaFoldDB" id="A0A170T5F4"/>
<keyword evidence="3" id="KW-1185">Reference proteome</keyword>
<evidence type="ECO:0000256" key="1">
    <source>
        <dbReference type="SAM" id="MobiDB-lite"/>
    </source>
</evidence>
<name>A0A170T5F4_9SYNE</name>
<protein>
    <submittedName>
        <fullName evidence="2">Uncharacterized protein</fullName>
    </submittedName>
</protein>
<evidence type="ECO:0000313" key="2">
    <source>
        <dbReference type="EMBL" id="CZB13253.1"/>
    </source>
</evidence>
<accession>A0A170T5F4</accession>
<reference evidence="3" key="1">
    <citation type="submission" date="2016-02" db="EMBL/GenBank/DDBJ databases">
        <authorList>
            <person name="liu f."/>
        </authorList>
    </citation>
    <scope>NUCLEOTIDE SEQUENCE [LARGE SCALE GENOMIC DNA]</scope>
</reference>
<sequence>MRHHGAVDRAGRQGAVIRIRTHKERKRSTDTAPEAGVEPEEALMIDTTCVKAHRTASSLKKGSPNLV</sequence>
<evidence type="ECO:0000313" key="3">
    <source>
        <dbReference type="Proteomes" id="UP000182631"/>
    </source>
</evidence>
<organism evidence="2 3">
    <name type="scientific">Candidatus Synechococcus spongiarum</name>
    <dbReference type="NCBI Taxonomy" id="431041"/>
    <lineage>
        <taxon>Bacteria</taxon>
        <taxon>Bacillati</taxon>
        <taxon>Cyanobacteriota</taxon>
        <taxon>Cyanophyceae</taxon>
        <taxon>Synechococcales</taxon>
        <taxon>Synechococcaceae</taxon>
        <taxon>Synechococcus</taxon>
    </lineage>
</organism>
<feature type="region of interest" description="Disordered" evidence="1">
    <location>
        <begin position="1"/>
        <end position="40"/>
    </location>
</feature>
<gene>
    <name evidence="2" type="ORF">FLM9_309</name>
</gene>